<feature type="region of interest" description="Disordered" evidence="1">
    <location>
        <begin position="1"/>
        <end position="37"/>
    </location>
</feature>
<proteinExistence type="predicted"/>
<name>A0A9D4S925_DREPO</name>
<sequence length="82" mass="9584">MHSRRWKAPPVCCLQAEDTSHRDHRENTGQGVDEEDHHELQDYYEETLTGMTDKQIEKLFESDSDEEEFEGFDASDIDGRPL</sequence>
<reference evidence="2" key="2">
    <citation type="submission" date="2020-11" db="EMBL/GenBank/DDBJ databases">
        <authorList>
            <person name="McCartney M.A."/>
            <person name="Auch B."/>
            <person name="Kono T."/>
            <person name="Mallez S."/>
            <person name="Becker A."/>
            <person name="Gohl D.M."/>
            <person name="Silverstein K.A.T."/>
            <person name="Koren S."/>
            <person name="Bechman K.B."/>
            <person name="Herman A."/>
            <person name="Abrahante J.E."/>
            <person name="Garbe J."/>
        </authorList>
    </citation>
    <scope>NUCLEOTIDE SEQUENCE</scope>
    <source>
        <strain evidence="2">Duluth1</strain>
        <tissue evidence="2">Whole animal</tissue>
    </source>
</reference>
<protein>
    <submittedName>
        <fullName evidence="2">Uncharacterized protein</fullName>
    </submittedName>
</protein>
<feature type="region of interest" description="Disordered" evidence="1">
    <location>
        <begin position="61"/>
        <end position="82"/>
    </location>
</feature>
<keyword evidence="3" id="KW-1185">Reference proteome</keyword>
<gene>
    <name evidence="2" type="ORF">DPMN_019195</name>
</gene>
<dbReference type="EMBL" id="JAIWYP010000001">
    <property type="protein sequence ID" value="KAH3895035.1"/>
    <property type="molecule type" value="Genomic_DNA"/>
</dbReference>
<comment type="caution">
    <text evidence="2">The sequence shown here is derived from an EMBL/GenBank/DDBJ whole genome shotgun (WGS) entry which is preliminary data.</text>
</comment>
<organism evidence="2 3">
    <name type="scientific">Dreissena polymorpha</name>
    <name type="common">Zebra mussel</name>
    <name type="synonym">Mytilus polymorpha</name>
    <dbReference type="NCBI Taxonomy" id="45954"/>
    <lineage>
        <taxon>Eukaryota</taxon>
        <taxon>Metazoa</taxon>
        <taxon>Spiralia</taxon>
        <taxon>Lophotrochozoa</taxon>
        <taxon>Mollusca</taxon>
        <taxon>Bivalvia</taxon>
        <taxon>Autobranchia</taxon>
        <taxon>Heteroconchia</taxon>
        <taxon>Euheterodonta</taxon>
        <taxon>Imparidentia</taxon>
        <taxon>Neoheterodontei</taxon>
        <taxon>Myida</taxon>
        <taxon>Dreissenoidea</taxon>
        <taxon>Dreissenidae</taxon>
        <taxon>Dreissena</taxon>
    </lineage>
</organism>
<evidence type="ECO:0000313" key="2">
    <source>
        <dbReference type="EMBL" id="KAH3895035.1"/>
    </source>
</evidence>
<feature type="compositionally biased region" description="Acidic residues" evidence="1">
    <location>
        <begin position="62"/>
        <end position="76"/>
    </location>
</feature>
<reference evidence="2" key="1">
    <citation type="journal article" date="2019" name="bioRxiv">
        <title>The Genome of the Zebra Mussel, Dreissena polymorpha: A Resource for Invasive Species Research.</title>
        <authorList>
            <person name="McCartney M.A."/>
            <person name="Auch B."/>
            <person name="Kono T."/>
            <person name="Mallez S."/>
            <person name="Zhang Y."/>
            <person name="Obille A."/>
            <person name="Becker A."/>
            <person name="Abrahante J.E."/>
            <person name="Garbe J."/>
            <person name="Badalamenti J.P."/>
            <person name="Herman A."/>
            <person name="Mangelson H."/>
            <person name="Liachko I."/>
            <person name="Sullivan S."/>
            <person name="Sone E.D."/>
            <person name="Koren S."/>
            <person name="Silverstein K.A.T."/>
            <person name="Beckman K.B."/>
            <person name="Gohl D.M."/>
        </authorList>
    </citation>
    <scope>NUCLEOTIDE SEQUENCE</scope>
    <source>
        <strain evidence="2">Duluth1</strain>
        <tissue evidence="2">Whole animal</tissue>
    </source>
</reference>
<dbReference type="Proteomes" id="UP000828390">
    <property type="component" value="Unassembled WGS sequence"/>
</dbReference>
<dbReference type="AlphaFoldDB" id="A0A9D4S925"/>
<evidence type="ECO:0000256" key="1">
    <source>
        <dbReference type="SAM" id="MobiDB-lite"/>
    </source>
</evidence>
<feature type="compositionally biased region" description="Basic and acidic residues" evidence="1">
    <location>
        <begin position="18"/>
        <end position="27"/>
    </location>
</feature>
<accession>A0A9D4S925</accession>
<evidence type="ECO:0000313" key="3">
    <source>
        <dbReference type="Proteomes" id="UP000828390"/>
    </source>
</evidence>